<feature type="signal peptide" evidence="1">
    <location>
        <begin position="1"/>
        <end position="21"/>
    </location>
</feature>
<comment type="caution">
    <text evidence="2">The sequence shown here is derived from an EMBL/GenBank/DDBJ whole genome shotgun (WGS) entry which is preliminary data.</text>
</comment>
<dbReference type="Gene3D" id="2.40.160.10">
    <property type="entry name" value="Porin"/>
    <property type="match status" value="1"/>
</dbReference>
<dbReference type="InterPro" id="IPR023614">
    <property type="entry name" value="Porin_dom_sf"/>
</dbReference>
<dbReference type="RefSeq" id="WP_379783506.1">
    <property type="nucleotide sequence ID" value="NZ_JBHSMU010000013.1"/>
</dbReference>
<evidence type="ECO:0000256" key="1">
    <source>
        <dbReference type="SAM" id="SignalP"/>
    </source>
</evidence>
<gene>
    <name evidence="2" type="ORF">ACFPN5_12065</name>
</gene>
<dbReference type="Proteomes" id="UP001596050">
    <property type="component" value="Unassembled WGS sequence"/>
</dbReference>
<sequence>MKSTYKGALLGVVLGWGAGMAAPGALAGPTIPFGEDKSVSVGFGMRASYTNTEDAAPDGSRANDFNLDSARLFLGASLSKHIQGMLNTEWDGSSIRVLDAAAQFSFSPELNVWAGRMLSPSDRANMAGPYYSLGGGYWAGVASRYGYNGGIFRGRDDGVTAWGNLAGGRLGYSVGAYEGRSFGIGSLTQREASAAGIRASDKPMVAGRLQYDFWDLEPGYYGTGSYLGGKDILAIGLAARQQADGVLTAGGIGDYQSWSADFLLEKRLAGAGAVSLEAAYYEYDTDDVVLGEQGRAWSGGAGYIFPVSRGSLQPYVRFQKFEADSGIDTRQQDAGVNWVIDGYNAQLGAHYSRTESRTRTTRAADQSRLVVALQLQY</sequence>
<keyword evidence="3" id="KW-1185">Reference proteome</keyword>
<feature type="chain" id="PRO_5046164005" evidence="1">
    <location>
        <begin position="22"/>
        <end position="377"/>
    </location>
</feature>
<organism evidence="2 3">
    <name type="scientific">Massilia niabensis</name>
    <dbReference type="NCBI Taxonomy" id="544910"/>
    <lineage>
        <taxon>Bacteria</taxon>
        <taxon>Pseudomonadati</taxon>
        <taxon>Pseudomonadota</taxon>
        <taxon>Betaproteobacteria</taxon>
        <taxon>Burkholderiales</taxon>
        <taxon>Oxalobacteraceae</taxon>
        <taxon>Telluria group</taxon>
        <taxon>Massilia</taxon>
    </lineage>
</organism>
<proteinExistence type="predicted"/>
<accession>A0ABW0L5C7</accession>
<protein>
    <submittedName>
        <fullName evidence="2">Porin</fullName>
    </submittedName>
</protein>
<name>A0ABW0L5C7_9BURK</name>
<reference evidence="3" key="1">
    <citation type="journal article" date="2019" name="Int. J. Syst. Evol. Microbiol.">
        <title>The Global Catalogue of Microorganisms (GCM) 10K type strain sequencing project: providing services to taxonomists for standard genome sequencing and annotation.</title>
        <authorList>
            <consortium name="The Broad Institute Genomics Platform"/>
            <consortium name="The Broad Institute Genome Sequencing Center for Infectious Disease"/>
            <person name="Wu L."/>
            <person name="Ma J."/>
        </authorList>
    </citation>
    <scope>NUCLEOTIDE SEQUENCE [LARGE SCALE GENOMIC DNA]</scope>
    <source>
        <strain evidence="3">KACC 12649</strain>
    </source>
</reference>
<dbReference type="SUPFAM" id="SSF56935">
    <property type="entry name" value="Porins"/>
    <property type="match status" value="1"/>
</dbReference>
<dbReference type="EMBL" id="JBHSMU010000013">
    <property type="protein sequence ID" value="MFC5460541.1"/>
    <property type="molecule type" value="Genomic_DNA"/>
</dbReference>
<keyword evidence="1" id="KW-0732">Signal</keyword>
<evidence type="ECO:0000313" key="3">
    <source>
        <dbReference type="Proteomes" id="UP001596050"/>
    </source>
</evidence>
<evidence type="ECO:0000313" key="2">
    <source>
        <dbReference type="EMBL" id="MFC5460541.1"/>
    </source>
</evidence>